<accession>A0A6J4Q1B7</accession>
<gene>
    <name evidence="1" type="ORF">AVDCRST_MAG80-535</name>
</gene>
<sequence>MAKEELGVEEIIPGLIVRHTNRRLGKLEVPEACERLICGKISFSEFVDQVGESFRELLDFMMEYDLHPGRPDEVLYCVDCHADLYGRAVLRTQLGKLYRLGSAAHDRKVG</sequence>
<evidence type="ECO:0000313" key="1">
    <source>
        <dbReference type="EMBL" id="CAA9430489.1"/>
    </source>
</evidence>
<protein>
    <submittedName>
        <fullName evidence="1">Uncharacterized protein</fullName>
    </submittedName>
</protein>
<organism evidence="1">
    <name type="scientific">uncultured Rubrobacteraceae bacterium</name>
    <dbReference type="NCBI Taxonomy" id="349277"/>
    <lineage>
        <taxon>Bacteria</taxon>
        <taxon>Bacillati</taxon>
        <taxon>Actinomycetota</taxon>
        <taxon>Rubrobacteria</taxon>
        <taxon>Rubrobacterales</taxon>
        <taxon>Rubrobacteraceae</taxon>
        <taxon>environmental samples</taxon>
    </lineage>
</organism>
<dbReference type="AlphaFoldDB" id="A0A6J4Q1B7"/>
<dbReference type="EMBL" id="CADCVC010000048">
    <property type="protein sequence ID" value="CAA9430489.1"/>
    <property type="molecule type" value="Genomic_DNA"/>
</dbReference>
<name>A0A6J4Q1B7_9ACTN</name>
<reference evidence="1" key="1">
    <citation type="submission" date="2020-02" db="EMBL/GenBank/DDBJ databases">
        <authorList>
            <person name="Meier V. D."/>
        </authorList>
    </citation>
    <scope>NUCLEOTIDE SEQUENCE</scope>
    <source>
        <strain evidence="1">AVDCRST_MAG80</strain>
    </source>
</reference>
<proteinExistence type="predicted"/>